<sequence>MLVRVVYPVASSIESLAFFELFMIYYIIMIN</sequence>
<feature type="transmembrane region" description="Helical" evidence="1">
    <location>
        <begin position="6"/>
        <end position="28"/>
    </location>
</feature>
<dbReference type="EMBL" id="QICS01000002">
    <property type="protein sequence ID" value="PXV93735.1"/>
    <property type="molecule type" value="Genomic_DNA"/>
</dbReference>
<keyword evidence="1" id="KW-0472">Membrane</keyword>
<evidence type="ECO:0000313" key="3">
    <source>
        <dbReference type="Proteomes" id="UP000247523"/>
    </source>
</evidence>
<dbReference type="Proteomes" id="UP000247523">
    <property type="component" value="Unassembled WGS sequence"/>
</dbReference>
<proteinExistence type="predicted"/>
<gene>
    <name evidence="2" type="ORF">C8E03_102510</name>
</gene>
<evidence type="ECO:0000256" key="1">
    <source>
        <dbReference type="SAM" id="Phobius"/>
    </source>
</evidence>
<reference evidence="2 3" key="1">
    <citation type="submission" date="2018-05" db="EMBL/GenBank/DDBJ databases">
        <title>Genomic Encyclopedia of Type Strains, Phase IV (KMG-IV): sequencing the most valuable type-strain genomes for metagenomic binning, comparative biology and taxonomic classification.</title>
        <authorList>
            <person name="Goeker M."/>
        </authorList>
    </citation>
    <scope>NUCLEOTIDE SEQUENCE [LARGE SCALE GENOMIC DNA]</scope>
    <source>
        <strain evidence="2 3">DSM 28816</strain>
    </source>
</reference>
<keyword evidence="1" id="KW-0812">Transmembrane</keyword>
<accession>A0A318EQI9</accession>
<evidence type="ECO:0000313" key="2">
    <source>
        <dbReference type="EMBL" id="PXV93735.1"/>
    </source>
</evidence>
<organism evidence="2 3">
    <name type="scientific">Lachnotalea glycerini</name>
    <dbReference type="NCBI Taxonomy" id="1763509"/>
    <lineage>
        <taxon>Bacteria</taxon>
        <taxon>Bacillati</taxon>
        <taxon>Bacillota</taxon>
        <taxon>Clostridia</taxon>
        <taxon>Lachnospirales</taxon>
        <taxon>Lachnospiraceae</taxon>
        <taxon>Lachnotalea</taxon>
    </lineage>
</organism>
<protein>
    <submittedName>
        <fullName evidence="2">Uncharacterized protein</fullName>
    </submittedName>
</protein>
<dbReference type="AlphaFoldDB" id="A0A318EQI9"/>
<name>A0A318EQI9_9FIRM</name>
<keyword evidence="1" id="KW-1133">Transmembrane helix</keyword>
<comment type="caution">
    <text evidence="2">The sequence shown here is derived from an EMBL/GenBank/DDBJ whole genome shotgun (WGS) entry which is preliminary data.</text>
</comment>